<feature type="transmembrane region" description="Helical" evidence="1">
    <location>
        <begin position="26"/>
        <end position="49"/>
    </location>
</feature>
<accession>K1RJN7</accession>
<keyword evidence="1" id="KW-0812">Transmembrane</keyword>
<dbReference type="InterPro" id="IPR049458">
    <property type="entry name" value="EpsG-like"/>
</dbReference>
<evidence type="ECO:0000256" key="1">
    <source>
        <dbReference type="SAM" id="Phobius"/>
    </source>
</evidence>
<dbReference type="Pfam" id="PF14897">
    <property type="entry name" value="EpsG"/>
    <property type="match status" value="1"/>
</dbReference>
<feature type="transmembrane region" description="Helical" evidence="1">
    <location>
        <begin position="99"/>
        <end position="117"/>
    </location>
</feature>
<protein>
    <submittedName>
        <fullName evidence="2">Capsular polysaccharide biosynthesis protein</fullName>
    </submittedName>
</protein>
<gene>
    <name evidence="2" type="ORF">LEA_18702</name>
</gene>
<feature type="non-terminal residue" evidence="2">
    <location>
        <position position="199"/>
    </location>
</feature>
<feature type="non-terminal residue" evidence="2">
    <location>
        <position position="1"/>
    </location>
</feature>
<evidence type="ECO:0000313" key="2">
    <source>
        <dbReference type="EMBL" id="EKC48817.1"/>
    </source>
</evidence>
<name>K1RJN7_9ZZZZ</name>
<keyword evidence="1" id="KW-0472">Membrane</keyword>
<dbReference type="AlphaFoldDB" id="K1RJN7"/>
<organism evidence="2">
    <name type="scientific">human gut metagenome</name>
    <dbReference type="NCBI Taxonomy" id="408170"/>
    <lineage>
        <taxon>unclassified sequences</taxon>
        <taxon>metagenomes</taxon>
        <taxon>organismal metagenomes</taxon>
    </lineage>
</organism>
<feature type="transmembrane region" description="Helical" evidence="1">
    <location>
        <begin position="61"/>
        <end position="79"/>
    </location>
</feature>
<comment type="caution">
    <text evidence="2">The sequence shown here is derived from an EMBL/GenBank/DDBJ whole genome shotgun (WGS) entry which is preliminary data.</text>
</comment>
<keyword evidence="1" id="KW-1133">Transmembrane helix</keyword>
<reference evidence="2" key="1">
    <citation type="journal article" date="2013" name="Environ. Microbiol.">
        <title>Microbiota from the distal guts of lean and obese adolescents exhibit partial functional redundancy besides clear differences in community structure.</title>
        <authorList>
            <person name="Ferrer M."/>
            <person name="Ruiz A."/>
            <person name="Lanza F."/>
            <person name="Haange S.B."/>
            <person name="Oberbach A."/>
            <person name="Till H."/>
            <person name="Bargiela R."/>
            <person name="Campoy C."/>
            <person name="Segura M.T."/>
            <person name="Richter M."/>
            <person name="von Bergen M."/>
            <person name="Seifert J."/>
            <person name="Suarez A."/>
        </authorList>
    </citation>
    <scope>NUCLEOTIDE SEQUENCE</scope>
</reference>
<dbReference type="EMBL" id="AJWY01012838">
    <property type="protein sequence ID" value="EKC48817.1"/>
    <property type="molecule type" value="Genomic_DNA"/>
</dbReference>
<sequence>VTGIRQTIATALVVFIGTELIKKRKFFPLLLICLIAFTIHKSSICLLPFYFISQKKITRKYILFVLALLPIVAVFRNQFLDLLNFISGYEYEELSTSGAKSFTFFYFVLVIVSLILLRYVRENSKNYKMYYNALFLGMLFIPLVFVNPSLMRVVQYFSVYLMLLVPELIMCIQKKYRNLVYIAIVIVLMFITNIYTSNY</sequence>
<feature type="transmembrane region" description="Helical" evidence="1">
    <location>
        <begin position="179"/>
        <end position="196"/>
    </location>
</feature>
<proteinExistence type="predicted"/>
<feature type="transmembrane region" description="Helical" evidence="1">
    <location>
        <begin position="153"/>
        <end position="172"/>
    </location>
</feature>
<feature type="transmembrane region" description="Helical" evidence="1">
    <location>
        <begin position="129"/>
        <end position="147"/>
    </location>
</feature>